<protein>
    <submittedName>
        <fullName evidence="4">CatB-related O-acetyltransferase</fullName>
    </submittedName>
</protein>
<reference evidence="2 3" key="2">
    <citation type="submission" date="2018-10" db="EMBL/GenBank/DDBJ databases">
        <authorList>
            <consortium name="Pathogen Informatics"/>
        </authorList>
    </citation>
    <scope>NUCLEOTIDE SEQUENCE [LARGE SCALE GENOMIC DNA]</scope>
</reference>
<evidence type="ECO:0000313" key="2">
    <source>
        <dbReference type="EMBL" id="VDD85552.1"/>
    </source>
</evidence>
<evidence type="ECO:0000256" key="1">
    <source>
        <dbReference type="ARBA" id="ARBA00022679"/>
    </source>
</evidence>
<dbReference type="STRING" id="51028.A0A0N4UUD0"/>
<dbReference type="InterPro" id="IPR018357">
    <property type="entry name" value="Hexapep_transf_CS"/>
</dbReference>
<dbReference type="Pfam" id="PF00132">
    <property type="entry name" value="Hexapep"/>
    <property type="match status" value="1"/>
</dbReference>
<evidence type="ECO:0000313" key="4">
    <source>
        <dbReference type="WBParaSite" id="EVEC_0000098701-mRNA-1"/>
    </source>
</evidence>
<dbReference type="CDD" id="cd03349">
    <property type="entry name" value="LbH_XAT"/>
    <property type="match status" value="1"/>
</dbReference>
<dbReference type="PANTHER" id="PTHR43300">
    <property type="entry name" value="ACETYLTRANSFERASE"/>
    <property type="match status" value="1"/>
</dbReference>
<sequence length="223" mass="24235">MLFAELLRLQGHTEPLSQRSRLYMISDLVSEDIRVSIGKGTYASSPPIIRPHHANNRIVIGNYCCLAHDVTIFAGGNHPMGYLTMHPLKLYLGKGSFEDWSADCGDDAETTTIGNDVWIGHGATILSGVKIGDGAVIGARTVVASDVPPYAIVAGNPAKLIRKRFSEPQIEQLLKLGWWNWPREHIEEAAEYLCSGDLDALLAFAGEKRGVSSPCSSVHQPAT</sequence>
<dbReference type="GO" id="GO:0016740">
    <property type="term" value="F:transferase activity"/>
    <property type="evidence" value="ECO:0007669"/>
    <property type="project" value="UniProtKB-KW"/>
</dbReference>
<accession>A0A0N4UUD0</accession>
<organism evidence="4">
    <name type="scientific">Enterobius vermicularis</name>
    <name type="common">Human pinworm</name>
    <dbReference type="NCBI Taxonomy" id="51028"/>
    <lineage>
        <taxon>Eukaryota</taxon>
        <taxon>Metazoa</taxon>
        <taxon>Ecdysozoa</taxon>
        <taxon>Nematoda</taxon>
        <taxon>Chromadorea</taxon>
        <taxon>Rhabditida</taxon>
        <taxon>Spirurina</taxon>
        <taxon>Oxyuridomorpha</taxon>
        <taxon>Oxyuroidea</taxon>
        <taxon>Oxyuridae</taxon>
        <taxon>Enterobius</taxon>
    </lineage>
</organism>
<dbReference type="InterPro" id="IPR001451">
    <property type="entry name" value="Hexapep"/>
</dbReference>
<dbReference type="WBParaSite" id="EVEC_0000098701-mRNA-1">
    <property type="protein sequence ID" value="EVEC_0000098701-mRNA-1"/>
    <property type="gene ID" value="EVEC_0000098701"/>
</dbReference>
<dbReference type="AlphaFoldDB" id="A0A0N4UUD0"/>
<reference evidence="4" key="1">
    <citation type="submission" date="2017-02" db="UniProtKB">
        <authorList>
            <consortium name="WormBaseParasite"/>
        </authorList>
    </citation>
    <scope>IDENTIFICATION</scope>
</reference>
<evidence type="ECO:0000313" key="3">
    <source>
        <dbReference type="Proteomes" id="UP000274131"/>
    </source>
</evidence>
<dbReference type="PANTHER" id="PTHR43300:SF11">
    <property type="entry name" value="ACETYLTRANSFERASE RV3034C-RELATED"/>
    <property type="match status" value="1"/>
</dbReference>
<dbReference type="InterPro" id="IPR050179">
    <property type="entry name" value="Trans_hexapeptide_repeat"/>
</dbReference>
<name>A0A0N4UUD0_ENTVE</name>
<keyword evidence="3" id="KW-1185">Reference proteome</keyword>
<dbReference type="PROSITE" id="PS00101">
    <property type="entry name" value="HEXAPEP_TRANSFERASES"/>
    <property type="match status" value="1"/>
</dbReference>
<dbReference type="Proteomes" id="UP000274131">
    <property type="component" value="Unassembled WGS sequence"/>
</dbReference>
<dbReference type="EMBL" id="UXUI01002416">
    <property type="protein sequence ID" value="VDD85552.1"/>
    <property type="molecule type" value="Genomic_DNA"/>
</dbReference>
<dbReference type="Gene3D" id="2.160.10.10">
    <property type="entry name" value="Hexapeptide repeat proteins"/>
    <property type="match status" value="1"/>
</dbReference>
<dbReference type="SUPFAM" id="SSF51161">
    <property type="entry name" value="Trimeric LpxA-like enzymes"/>
    <property type="match status" value="1"/>
</dbReference>
<keyword evidence="1" id="KW-0808">Transferase</keyword>
<gene>
    <name evidence="2" type="ORF">EVEC_LOCUS695</name>
</gene>
<proteinExistence type="predicted"/>
<dbReference type="InterPro" id="IPR011004">
    <property type="entry name" value="Trimer_LpxA-like_sf"/>
</dbReference>
<dbReference type="OrthoDB" id="9972508at2759"/>